<protein>
    <recommendedName>
        <fullName evidence="3">Class I SAM-dependent methyltransferase</fullName>
    </recommendedName>
</protein>
<dbReference type="SUPFAM" id="SSF53335">
    <property type="entry name" value="S-adenosyl-L-methionine-dependent methyltransferases"/>
    <property type="match status" value="1"/>
</dbReference>
<comment type="caution">
    <text evidence="1">The sequence shown here is derived from an EMBL/GenBank/DDBJ whole genome shotgun (WGS) entry which is preliminary data.</text>
</comment>
<dbReference type="STRING" id="1033802.SSPSH_003296"/>
<dbReference type="InterPro" id="IPR029063">
    <property type="entry name" value="SAM-dependent_MTases_sf"/>
</dbReference>
<organism evidence="1 2">
    <name type="scientific">Salinisphaera shabanensis E1L3A</name>
    <dbReference type="NCBI Taxonomy" id="1033802"/>
    <lineage>
        <taxon>Bacteria</taxon>
        <taxon>Pseudomonadati</taxon>
        <taxon>Pseudomonadota</taxon>
        <taxon>Gammaproteobacteria</taxon>
        <taxon>Salinisphaerales</taxon>
        <taxon>Salinisphaeraceae</taxon>
        <taxon>Salinisphaera</taxon>
    </lineage>
</organism>
<dbReference type="EMBL" id="AFNV02000026">
    <property type="protein sequence ID" value="ERJ17934.1"/>
    <property type="molecule type" value="Genomic_DNA"/>
</dbReference>
<dbReference type="Proteomes" id="UP000006242">
    <property type="component" value="Unassembled WGS sequence"/>
</dbReference>
<proteinExistence type="predicted"/>
<sequence length="281" mass="29919">MSESNPHAFFEADWLSLREPADHQARAMPLTDAAAEWLARQAASRRRIVDLGAGRGSNMRYLAPRLPGPQHWRLIDHDCALLETVQASAHSLTDAHGAPVAIETQALDLTGDGLETALAGAHLVTAAALFDLVTRAWIVRLAQACAAHGAAVLFVLSIDGHIDFAPASTDDAFITGLLGAHQHRDKSFGEALGAHAPAVLQQAFEHEGYRATLAKSAWNIDATRADLGAALIDGWRRAACEQAPEASARIDAWAAARMQSLQAGELSITVGHQDLFATPSP</sequence>
<accession>U2FP35</accession>
<name>U2FP35_9GAMM</name>
<evidence type="ECO:0008006" key="3">
    <source>
        <dbReference type="Google" id="ProtNLM"/>
    </source>
</evidence>
<keyword evidence="2" id="KW-1185">Reference proteome</keyword>
<dbReference type="AlphaFoldDB" id="U2FP35"/>
<evidence type="ECO:0000313" key="2">
    <source>
        <dbReference type="Proteomes" id="UP000006242"/>
    </source>
</evidence>
<dbReference type="OrthoDB" id="7273451at2"/>
<dbReference type="Gene3D" id="3.40.50.150">
    <property type="entry name" value="Vaccinia Virus protein VP39"/>
    <property type="match status" value="1"/>
</dbReference>
<reference evidence="1 2" key="1">
    <citation type="journal article" date="2011" name="J. Bacteriol.">
        <title>Genome sequence of Salinisphaera shabanensis, a gammaproteobacterium from the harsh, variable environment of the brine-seawater interface of the Shaban Deep in the Red Sea.</title>
        <authorList>
            <person name="Antunes A."/>
            <person name="Alam I."/>
            <person name="Bajic V.B."/>
            <person name="Stingl U."/>
        </authorList>
    </citation>
    <scope>NUCLEOTIDE SEQUENCE [LARGE SCALE GENOMIC DNA]</scope>
    <source>
        <strain evidence="1 2">E1L3A</strain>
    </source>
</reference>
<reference evidence="1 2" key="2">
    <citation type="journal article" date="2013" name="PLoS ONE">
        <title>INDIGO - INtegrated Data Warehouse of MIcrobial GenOmes with Examples from the Red Sea Extremophiles.</title>
        <authorList>
            <person name="Alam I."/>
            <person name="Antunes A."/>
            <person name="Kamau A.A."/>
            <person name="Ba Alawi W."/>
            <person name="Kalkatawi M."/>
            <person name="Stingl U."/>
            <person name="Bajic V.B."/>
        </authorList>
    </citation>
    <scope>NUCLEOTIDE SEQUENCE [LARGE SCALE GENOMIC DNA]</scope>
    <source>
        <strain evidence="1 2">E1L3A</strain>
    </source>
</reference>
<gene>
    <name evidence="1" type="ORF">SSPSH_003296</name>
</gene>
<dbReference type="eggNOG" id="COG0438">
    <property type="taxonomic scope" value="Bacteria"/>
</dbReference>
<evidence type="ECO:0000313" key="1">
    <source>
        <dbReference type="EMBL" id="ERJ17934.1"/>
    </source>
</evidence>
<dbReference type="RefSeq" id="WP_006912048.1">
    <property type="nucleotide sequence ID" value="NZ_AFNV02000026.1"/>
</dbReference>